<organism evidence="1 2">
    <name type="scientific">Panagrolaimus sp. PS1159</name>
    <dbReference type="NCBI Taxonomy" id="55785"/>
    <lineage>
        <taxon>Eukaryota</taxon>
        <taxon>Metazoa</taxon>
        <taxon>Ecdysozoa</taxon>
        <taxon>Nematoda</taxon>
        <taxon>Chromadorea</taxon>
        <taxon>Rhabditida</taxon>
        <taxon>Tylenchina</taxon>
        <taxon>Panagrolaimomorpha</taxon>
        <taxon>Panagrolaimoidea</taxon>
        <taxon>Panagrolaimidae</taxon>
        <taxon>Panagrolaimus</taxon>
    </lineage>
</organism>
<dbReference type="WBParaSite" id="PS1159_v2.g7005.t1">
    <property type="protein sequence ID" value="PS1159_v2.g7005.t1"/>
    <property type="gene ID" value="PS1159_v2.g7005"/>
</dbReference>
<evidence type="ECO:0000313" key="1">
    <source>
        <dbReference type="Proteomes" id="UP000887580"/>
    </source>
</evidence>
<accession>A0AC35GNJ1</accession>
<reference evidence="2" key="1">
    <citation type="submission" date="2022-11" db="UniProtKB">
        <authorList>
            <consortium name="WormBaseParasite"/>
        </authorList>
    </citation>
    <scope>IDENTIFICATION</scope>
</reference>
<proteinExistence type="predicted"/>
<dbReference type="Proteomes" id="UP000887580">
    <property type="component" value="Unplaced"/>
</dbReference>
<sequence>MKGEIQCEDTKWVSNIIQSVKNQGCDYAQSDYCCWYTVLPKPSKSSKLIKGDKAEWYLLYDDRCEDIGITIANQELVYDEDYLIAEMSAEYGFELSEDCKIVVY</sequence>
<evidence type="ECO:0000313" key="2">
    <source>
        <dbReference type="WBParaSite" id="PS1159_v2.g7005.t1"/>
    </source>
</evidence>
<protein>
    <submittedName>
        <fullName evidence="2">Uncharacterized protein</fullName>
    </submittedName>
</protein>
<name>A0AC35GNJ1_9BILA</name>